<proteinExistence type="predicted"/>
<comment type="caution">
    <text evidence="1">The sequence shown here is derived from an EMBL/GenBank/DDBJ whole genome shotgun (WGS) entry which is preliminary data.</text>
</comment>
<reference evidence="1 2" key="1">
    <citation type="submission" date="2016-01" db="EMBL/GenBank/DDBJ databases">
        <title>Highly variable Streptococcus oralis are common among viridans streptococci isolated from primates.</title>
        <authorList>
            <person name="Denapaite D."/>
            <person name="Rieger M."/>
            <person name="Koendgen S."/>
            <person name="Brueckner R."/>
            <person name="Ochigava I."/>
            <person name="Kappeler P."/>
            <person name="Maetz-Rensing K."/>
            <person name="Leendertz F."/>
            <person name="Hakenbeck R."/>
        </authorList>
    </citation>
    <scope>NUCLEOTIDE SEQUENCE [LARGE SCALE GENOMIC DNA]</scope>
    <source>
        <strain evidence="1 2">DD07</strain>
    </source>
</reference>
<dbReference type="EMBL" id="LQRC01000201">
    <property type="protein sequence ID" value="KXT71130.1"/>
    <property type="molecule type" value="Genomic_DNA"/>
</dbReference>
<organism evidence="1 2">
    <name type="scientific">Streptococcus gordonii</name>
    <dbReference type="NCBI Taxonomy" id="1302"/>
    <lineage>
        <taxon>Bacteria</taxon>
        <taxon>Bacillati</taxon>
        <taxon>Bacillota</taxon>
        <taxon>Bacilli</taxon>
        <taxon>Lactobacillales</taxon>
        <taxon>Streptococcaceae</taxon>
        <taxon>Streptococcus</taxon>
    </lineage>
</organism>
<protein>
    <submittedName>
        <fullName evidence="1">Uncharacterized protein</fullName>
    </submittedName>
</protein>
<evidence type="ECO:0000313" key="1">
    <source>
        <dbReference type="EMBL" id="KXT71130.1"/>
    </source>
</evidence>
<dbReference type="AlphaFoldDB" id="A0A139N562"/>
<name>A0A139N562_STRGN</name>
<dbReference type="PATRIC" id="fig|1302.21.peg.1551"/>
<gene>
    <name evidence="1" type="ORF">SGODD07_01386</name>
</gene>
<sequence>MSTILFSQLLTKLAVHDKNGANFSILISKKNTAGSIALYFLMKDY</sequence>
<evidence type="ECO:0000313" key="2">
    <source>
        <dbReference type="Proteomes" id="UP000070096"/>
    </source>
</evidence>
<dbReference type="Proteomes" id="UP000070096">
    <property type="component" value="Unassembled WGS sequence"/>
</dbReference>
<accession>A0A139N562</accession>